<keyword evidence="3" id="KW-0813">Transport</keyword>
<keyword evidence="10" id="KW-0675">Receptor</keyword>
<evidence type="ECO:0000256" key="11">
    <source>
        <dbReference type="SAM" id="MobiDB-lite"/>
    </source>
</evidence>
<evidence type="ECO:0000313" key="14">
    <source>
        <dbReference type="Proteomes" id="UP000612055"/>
    </source>
</evidence>
<evidence type="ECO:0000256" key="1">
    <source>
        <dbReference type="ARBA" id="ARBA00004477"/>
    </source>
</evidence>
<feature type="transmembrane region" description="Helical" evidence="12">
    <location>
        <begin position="67"/>
        <end position="86"/>
    </location>
</feature>
<evidence type="ECO:0000256" key="6">
    <source>
        <dbReference type="ARBA" id="ARBA00022892"/>
    </source>
</evidence>
<evidence type="ECO:0000256" key="7">
    <source>
        <dbReference type="ARBA" id="ARBA00022927"/>
    </source>
</evidence>
<evidence type="ECO:0000256" key="2">
    <source>
        <dbReference type="ARBA" id="ARBA00010120"/>
    </source>
</evidence>
<dbReference type="PANTHER" id="PTHR10585">
    <property type="entry name" value="ER LUMEN PROTEIN RETAINING RECEPTOR"/>
    <property type="match status" value="1"/>
</dbReference>
<dbReference type="Proteomes" id="UP000612055">
    <property type="component" value="Unassembled WGS sequence"/>
</dbReference>
<feature type="transmembrane region" description="Helical" evidence="12">
    <location>
        <begin position="98"/>
        <end position="116"/>
    </location>
</feature>
<keyword evidence="9 12" id="KW-0472">Membrane</keyword>
<evidence type="ECO:0000256" key="4">
    <source>
        <dbReference type="ARBA" id="ARBA00022692"/>
    </source>
</evidence>
<keyword evidence="4 12" id="KW-0812">Transmembrane</keyword>
<name>A0A835XVP8_9CHLO</name>
<feature type="region of interest" description="Disordered" evidence="11">
    <location>
        <begin position="240"/>
        <end position="261"/>
    </location>
</feature>
<dbReference type="InterPro" id="IPR000133">
    <property type="entry name" value="ER_ret_rcpt"/>
</dbReference>
<evidence type="ECO:0000256" key="5">
    <source>
        <dbReference type="ARBA" id="ARBA00022824"/>
    </source>
</evidence>
<comment type="subcellular location">
    <subcellularLocation>
        <location evidence="1">Endoplasmic reticulum membrane</location>
        <topology evidence="1">Multi-pass membrane protein</topology>
    </subcellularLocation>
</comment>
<evidence type="ECO:0000256" key="9">
    <source>
        <dbReference type="ARBA" id="ARBA00023136"/>
    </source>
</evidence>
<keyword evidence="14" id="KW-1185">Reference proteome</keyword>
<keyword evidence="5" id="KW-0256">Endoplasmic reticulum</keyword>
<dbReference type="GO" id="GO:0005789">
    <property type="term" value="C:endoplasmic reticulum membrane"/>
    <property type="evidence" value="ECO:0007669"/>
    <property type="project" value="UniProtKB-SubCell"/>
</dbReference>
<dbReference type="EMBL" id="JAEHOE010000059">
    <property type="protein sequence ID" value="KAG2490680.1"/>
    <property type="molecule type" value="Genomic_DNA"/>
</dbReference>
<dbReference type="OrthoDB" id="7694678at2759"/>
<dbReference type="Pfam" id="PF00810">
    <property type="entry name" value="ER_lumen_recept"/>
    <property type="match status" value="1"/>
</dbReference>
<comment type="similarity">
    <text evidence="2">Belongs to the ERD2 family.</text>
</comment>
<evidence type="ECO:0000256" key="8">
    <source>
        <dbReference type="ARBA" id="ARBA00022989"/>
    </source>
</evidence>
<organism evidence="13 14">
    <name type="scientific">Edaphochlamys debaryana</name>
    <dbReference type="NCBI Taxonomy" id="47281"/>
    <lineage>
        <taxon>Eukaryota</taxon>
        <taxon>Viridiplantae</taxon>
        <taxon>Chlorophyta</taxon>
        <taxon>core chlorophytes</taxon>
        <taxon>Chlorophyceae</taxon>
        <taxon>CS clade</taxon>
        <taxon>Chlamydomonadales</taxon>
        <taxon>Chlamydomonadales incertae sedis</taxon>
        <taxon>Edaphochlamys</taxon>
    </lineage>
</organism>
<dbReference type="AlphaFoldDB" id="A0A835XVP8"/>
<accession>A0A835XVP8</accession>
<dbReference type="GO" id="GO:0016192">
    <property type="term" value="P:vesicle-mediated transport"/>
    <property type="evidence" value="ECO:0007669"/>
    <property type="project" value="UniProtKB-KW"/>
</dbReference>
<protein>
    <submittedName>
        <fullName evidence="13">Uncharacterized protein</fullName>
    </submittedName>
</protein>
<feature type="transmembrane region" description="Helical" evidence="12">
    <location>
        <begin position="128"/>
        <end position="145"/>
    </location>
</feature>
<evidence type="ECO:0000256" key="12">
    <source>
        <dbReference type="SAM" id="Phobius"/>
    </source>
</evidence>
<dbReference type="PROSITE" id="PS00951">
    <property type="entry name" value="ER_LUMEN_RECEPTOR_1"/>
    <property type="match status" value="1"/>
</dbReference>
<evidence type="ECO:0000313" key="13">
    <source>
        <dbReference type="EMBL" id="KAG2490680.1"/>
    </source>
</evidence>
<dbReference type="GO" id="GO:0015031">
    <property type="term" value="P:protein transport"/>
    <property type="evidence" value="ECO:0007669"/>
    <property type="project" value="UniProtKB-KW"/>
</dbReference>
<keyword evidence="7" id="KW-0653">Protein transport</keyword>
<evidence type="ECO:0000256" key="3">
    <source>
        <dbReference type="ARBA" id="ARBA00022448"/>
    </source>
</evidence>
<proteinExistence type="inferred from homology"/>
<feature type="transmembrane region" description="Helical" evidence="12">
    <location>
        <begin position="185"/>
        <end position="206"/>
    </location>
</feature>
<comment type="caution">
    <text evidence="13">The sequence shown here is derived from an EMBL/GenBank/DDBJ whole genome shotgun (WGS) entry which is preliminary data.</text>
</comment>
<feature type="compositionally biased region" description="Low complexity" evidence="11">
    <location>
        <begin position="244"/>
        <end position="261"/>
    </location>
</feature>
<reference evidence="13" key="1">
    <citation type="journal article" date="2020" name="bioRxiv">
        <title>Comparative genomics of Chlamydomonas.</title>
        <authorList>
            <person name="Craig R.J."/>
            <person name="Hasan A.R."/>
            <person name="Ness R.W."/>
            <person name="Keightley P.D."/>
        </authorList>
    </citation>
    <scope>NUCLEOTIDE SEQUENCE</scope>
    <source>
        <strain evidence="13">CCAP 11/70</strain>
    </source>
</reference>
<sequence>MEAFGMDTALIGGGICHFLSRKLLLWQLIRNKTCRGISLRTQELFLIIYIFRYLDLLYLYVSLASTVIKVLHLLVALSIVLLMRYSPAASSYDADLDTFPSTVLIVPCLVLALFLNRVNLVIEICHSFSVYLEVLALIPQMVLMYKREAYEGWVLAFTLLAGSERLLQTVAVLTDWTDSVKEDPYSVLADLVHAVVLGVGLVLLLWQRLQVRKAQGLNESGAPLPTFDEVWDASKFKFEEQEAQRGGQAAPGAAAPAALNK</sequence>
<dbReference type="GO" id="GO:0046923">
    <property type="term" value="F:ER retention sequence binding"/>
    <property type="evidence" value="ECO:0007669"/>
    <property type="project" value="InterPro"/>
</dbReference>
<dbReference type="PRINTS" id="PR00660">
    <property type="entry name" value="ERLUMENR"/>
</dbReference>
<evidence type="ECO:0000256" key="10">
    <source>
        <dbReference type="ARBA" id="ARBA00023170"/>
    </source>
</evidence>
<keyword evidence="8 12" id="KW-1133">Transmembrane helix</keyword>
<keyword evidence="6" id="KW-0931">ER-Golgi transport</keyword>
<dbReference type="GO" id="GO:0006621">
    <property type="term" value="P:protein retention in ER lumen"/>
    <property type="evidence" value="ECO:0007669"/>
    <property type="project" value="InterPro"/>
</dbReference>
<gene>
    <name evidence="13" type="ORF">HYH03_010847</name>
</gene>